<keyword evidence="6" id="KW-1185">Reference proteome</keyword>
<dbReference type="Pfam" id="PF00392">
    <property type="entry name" value="GntR"/>
    <property type="match status" value="1"/>
</dbReference>
<accession>A0ABX8W5H2</accession>
<organism evidence="5 6">
    <name type="scientific">Lactobacillus panisapium</name>
    <dbReference type="NCBI Taxonomy" id="2012495"/>
    <lineage>
        <taxon>Bacteria</taxon>
        <taxon>Bacillati</taxon>
        <taxon>Bacillota</taxon>
        <taxon>Bacilli</taxon>
        <taxon>Lactobacillales</taxon>
        <taxon>Lactobacillaceae</taxon>
        <taxon>Lactobacillus</taxon>
    </lineage>
</organism>
<dbReference type="Gene3D" id="1.20.120.530">
    <property type="entry name" value="GntR ligand-binding domain-like"/>
    <property type="match status" value="1"/>
</dbReference>
<sequence>MKEKVYNTILQRIISLAYLPGEKISEKNLSEELNIGRTPIREAILQLREEGLIKSVPQSGTYISKINLQKAKDARFLRESVETKIIQESIAKLNEYDLMVLQQIIDRQKLEVRTTHDDMRFFELDEQFHHYFYKATGRDQVWRWLQMSNMQLNRFRVLRLRSKSLSWETLVDEHEELLEAVTEKKTSKATKLISSHLHRMLTEEPTLRQDYADYFE</sequence>
<dbReference type="InterPro" id="IPR036388">
    <property type="entry name" value="WH-like_DNA-bd_sf"/>
</dbReference>
<dbReference type="InterPro" id="IPR011711">
    <property type="entry name" value="GntR_C"/>
</dbReference>
<evidence type="ECO:0000313" key="5">
    <source>
        <dbReference type="EMBL" id="QYN52499.1"/>
    </source>
</evidence>
<dbReference type="PRINTS" id="PR00035">
    <property type="entry name" value="HTHGNTR"/>
</dbReference>
<dbReference type="Pfam" id="PF07729">
    <property type="entry name" value="FCD"/>
    <property type="match status" value="1"/>
</dbReference>
<dbReference type="Gene3D" id="1.10.10.10">
    <property type="entry name" value="Winged helix-like DNA-binding domain superfamily/Winged helix DNA-binding domain"/>
    <property type="match status" value="1"/>
</dbReference>
<evidence type="ECO:0000313" key="6">
    <source>
        <dbReference type="Proteomes" id="UP000826550"/>
    </source>
</evidence>
<dbReference type="PROSITE" id="PS50949">
    <property type="entry name" value="HTH_GNTR"/>
    <property type="match status" value="1"/>
</dbReference>
<keyword evidence="2" id="KW-0238">DNA-binding</keyword>
<evidence type="ECO:0000259" key="4">
    <source>
        <dbReference type="PROSITE" id="PS50949"/>
    </source>
</evidence>
<dbReference type="SUPFAM" id="SSF46785">
    <property type="entry name" value="Winged helix' DNA-binding domain"/>
    <property type="match status" value="1"/>
</dbReference>
<evidence type="ECO:0000256" key="2">
    <source>
        <dbReference type="ARBA" id="ARBA00023125"/>
    </source>
</evidence>
<keyword evidence="1" id="KW-0805">Transcription regulation</keyword>
<dbReference type="EMBL" id="CP048268">
    <property type="protein sequence ID" value="QYN52499.1"/>
    <property type="molecule type" value="Genomic_DNA"/>
</dbReference>
<dbReference type="CDD" id="cd07377">
    <property type="entry name" value="WHTH_GntR"/>
    <property type="match status" value="1"/>
</dbReference>
<name>A0ABX8W5H2_9LACO</name>
<evidence type="ECO:0000256" key="1">
    <source>
        <dbReference type="ARBA" id="ARBA00023015"/>
    </source>
</evidence>
<protein>
    <submittedName>
        <fullName evidence="5">GntR family transcriptional regulator</fullName>
    </submittedName>
</protein>
<dbReference type="PANTHER" id="PTHR43537">
    <property type="entry name" value="TRANSCRIPTIONAL REGULATOR, GNTR FAMILY"/>
    <property type="match status" value="1"/>
</dbReference>
<dbReference type="SMART" id="SM00895">
    <property type="entry name" value="FCD"/>
    <property type="match status" value="1"/>
</dbReference>
<dbReference type="SMART" id="SM00345">
    <property type="entry name" value="HTH_GNTR"/>
    <property type="match status" value="1"/>
</dbReference>
<feature type="domain" description="HTH gntR-type" evidence="4">
    <location>
        <begin position="1"/>
        <end position="66"/>
    </location>
</feature>
<keyword evidence="3" id="KW-0804">Transcription</keyword>
<dbReference type="Proteomes" id="UP000826550">
    <property type="component" value="Chromosome"/>
</dbReference>
<dbReference type="RefSeq" id="WP_220220920.1">
    <property type="nucleotide sequence ID" value="NZ_CP048268.1"/>
</dbReference>
<gene>
    <name evidence="5" type="ORF">GYM71_03395</name>
</gene>
<dbReference type="SUPFAM" id="SSF48008">
    <property type="entry name" value="GntR ligand-binding domain-like"/>
    <property type="match status" value="1"/>
</dbReference>
<dbReference type="InterPro" id="IPR036390">
    <property type="entry name" value="WH_DNA-bd_sf"/>
</dbReference>
<dbReference type="PANTHER" id="PTHR43537:SF5">
    <property type="entry name" value="UXU OPERON TRANSCRIPTIONAL REGULATOR"/>
    <property type="match status" value="1"/>
</dbReference>
<proteinExistence type="predicted"/>
<evidence type="ECO:0000256" key="3">
    <source>
        <dbReference type="ARBA" id="ARBA00023163"/>
    </source>
</evidence>
<dbReference type="InterPro" id="IPR000524">
    <property type="entry name" value="Tscrpt_reg_HTH_GntR"/>
</dbReference>
<dbReference type="InterPro" id="IPR008920">
    <property type="entry name" value="TF_FadR/GntR_C"/>
</dbReference>
<reference evidence="5 6" key="1">
    <citation type="submission" date="2020-01" db="EMBL/GenBank/DDBJ databases">
        <title>Vast differences in strain-level diversity in the gut microbiota of two closely related honey bee species.</title>
        <authorList>
            <person name="Ellegaard K.M."/>
            <person name="Suenami S."/>
            <person name="Miyazaki R."/>
            <person name="Engel P."/>
        </authorList>
    </citation>
    <scope>NUCLEOTIDE SEQUENCE [LARGE SCALE GENOMIC DNA]</scope>
    <source>
        <strain evidence="5 6">ESL0416</strain>
    </source>
</reference>